<dbReference type="RefSeq" id="XP_030828240.1">
    <property type="nucleotide sequence ID" value="XM_030972380.1"/>
</dbReference>
<dbReference type="PROSITE" id="PS50404">
    <property type="entry name" value="GST_NTER"/>
    <property type="match status" value="1"/>
</dbReference>
<evidence type="ECO:0000256" key="7">
    <source>
        <dbReference type="ARBA" id="ARBA00022598"/>
    </source>
</evidence>
<dbReference type="HAMAP" id="MF_00098">
    <property type="entry name" value="Met_tRNA_synth_type1"/>
    <property type="match status" value="1"/>
</dbReference>
<dbReference type="GO" id="GO:0006431">
    <property type="term" value="P:methionyl-tRNA aminoacylation"/>
    <property type="evidence" value="ECO:0000318"/>
    <property type="project" value="GO_Central"/>
</dbReference>
<protein>
    <recommendedName>
        <fullName evidence="4">Methionine--tRNA ligase, cytoplasmic</fullName>
        <ecNumber evidence="3">6.1.1.10</ecNumber>
    </recommendedName>
    <alternativeName>
        <fullName evidence="13">Methionyl-tRNA synthetase</fullName>
    </alternativeName>
</protein>
<dbReference type="PROSITE" id="PS00762">
    <property type="entry name" value="WHEP_TRS_1"/>
    <property type="match status" value="1"/>
</dbReference>
<evidence type="ECO:0000256" key="13">
    <source>
        <dbReference type="ARBA" id="ARBA00030904"/>
    </source>
</evidence>
<dbReference type="EC" id="6.1.1.10" evidence="3"/>
<reference evidence="20" key="2">
    <citation type="submission" date="2021-01" db="UniProtKB">
        <authorList>
            <consortium name="EnsemblMetazoa"/>
        </authorList>
    </citation>
    <scope>IDENTIFICATION</scope>
</reference>
<dbReference type="OMA" id="HLNTTEY"/>
<dbReference type="InterPro" id="IPR009080">
    <property type="entry name" value="tRNAsynth_Ia_anticodon-bd"/>
</dbReference>
<keyword evidence="10" id="KW-0694">RNA-binding</keyword>
<dbReference type="Pfam" id="PF00043">
    <property type="entry name" value="GST_C"/>
    <property type="match status" value="1"/>
</dbReference>
<dbReference type="PROSITE" id="PS00178">
    <property type="entry name" value="AA_TRNA_LIGASE_I"/>
    <property type="match status" value="1"/>
</dbReference>
<comment type="similarity">
    <text evidence="2 15">Belongs to the class-I aminoacyl-tRNA synthetase family.</text>
</comment>
<dbReference type="KEGG" id="spu:115918282"/>
<proteinExistence type="inferred from homology"/>
<dbReference type="SUPFAM" id="SSF52374">
    <property type="entry name" value="Nucleotidylyl transferase"/>
    <property type="match status" value="1"/>
</dbReference>
<evidence type="ECO:0000256" key="3">
    <source>
        <dbReference type="ARBA" id="ARBA00012838"/>
    </source>
</evidence>
<dbReference type="SUPFAM" id="SSF47616">
    <property type="entry name" value="GST C-terminal domain-like"/>
    <property type="match status" value="1"/>
</dbReference>
<comment type="subcellular location">
    <subcellularLocation>
        <location evidence="1">Cytoplasm</location>
    </subcellularLocation>
</comment>
<dbReference type="Pfam" id="PF19303">
    <property type="entry name" value="Anticodon_3"/>
    <property type="match status" value="1"/>
</dbReference>
<dbReference type="InterPro" id="IPR014758">
    <property type="entry name" value="Met-tRNA_synth"/>
</dbReference>
<keyword evidence="5" id="KW-0963">Cytoplasm</keyword>
<comment type="catalytic activity">
    <reaction evidence="14">
        <text>tRNA(Met) + L-methionine + ATP = L-methionyl-tRNA(Met) + AMP + diphosphate</text>
        <dbReference type="Rhea" id="RHEA:13481"/>
        <dbReference type="Rhea" id="RHEA-COMP:9667"/>
        <dbReference type="Rhea" id="RHEA-COMP:9698"/>
        <dbReference type="ChEBI" id="CHEBI:30616"/>
        <dbReference type="ChEBI" id="CHEBI:33019"/>
        <dbReference type="ChEBI" id="CHEBI:57844"/>
        <dbReference type="ChEBI" id="CHEBI:78442"/>
        <dbReference type="ChEBI" id="CHEBI:78530"/>
        <dbReference type="ChEBI" id="CHEBI:456215"/>
        <dbReference type="EC" id="6.1.1.10"/>
    </reaction>
</comment>
<evidence type="ECO:0000313" key="20">
    <source>
        <dbReference type="EnsemblMetazoa" id="XP_030828240"/>
    </source>
</evidence>
<dbReference type="GO" id="GO:0000049">
    <property type="term" value="F:tRNA binding"/>
    <property type="evidence" value="ECO:0007669"/>
    <property type="project" value="UniProtKB-KW"/>
</dbReference>
<dbReference type="PANTHER" id="PTHR45765:SF1">
    <property type="entry name" value="METHIONINE--TRNA LIGASE, CYTOPLASMIC"/>
    <property type="match status" value="1"/>
</dbReference>
<keyword evidence="11 15" id="KW-0648">Protein biosynthesis</keyword>
<dbReference type="Pfam" id="PF00458">
    <property type="entry name" value="WHEP-TRS"/>
    <property type="match status" value="1"/>
</dbReference>
<reference evidence="21" key="1">
    <citation type="submission" date="2015-02" db="EMBL/GenBank/DDBJ databases">
        <title>Genome sequencing for Strongylocentrotus purpuratus.</title>
        <authorList>
            <person name="Murali S."/>
            <person name="Liu Y."/>
            <person name="Vee V."/>
            <person name="English A."/>
            <person name="Wang M."/>
            <person name="Skinner E."/>
            <person name="Han Y."/>
            <person name="Muzny D.M."/>
            <person name="Worley K.C."/>
            <person name="Gibbs R.A."/>
        </authorList>
    </citation>
    <scope>NUCLEOTIDE SEQUENCE</scope>
</reference>
<dbReference type="NCBIfam" id="NF001100">
    <property type="entry name" value="PRK00133.1"/>
    <property type="match status" value="1"/>
</dbReference>
<dbReference type="CDD" id="cd07957">
    <property type="entry name" value="Anticodon_Ia_Met"/>
    <property type="match status" value="1"/>
</dbReference>
<dbReference type="InterPro" id="IPR033911">
    <property type="entry name" value="MetRS_core"/>
</dbReference>
<feature type="region of interest" description="Disordered" evidence="16">
    <location>
        <begin position="819"/>
        <end position="862"/>
    </location>
</feature>
<dbReference type="InterPro" id="IPR004046">
    <property type="entry name" value="GST_C"/>
</dbReference>
<dbReference type="InterPro" id="IPR015413">
    <property type="entry name" value="Methionyl/Leucyl_tRNA_Synth"/>
</dbReference>
<dbReference type="Gene3D" id="2.20.28.20">
    <property type="entry name" value="Methionyl-tRNA synthetase, Zn-domain"/>
    <property type="match status" value="1"/>
</dbReference>
<dbReference type="Pfam" id="PF18485">
    <property type="entry name" value="GST_N_5"/>
    <property type="match status" value="1"/>
</dbReference>
<dbReference type="SUPFAM" id="SSF47060">
    <property type="entry name" value="S15/NS1 RNA-binding domain"/>
    <property type="match status" value="1"/>
</dbReference>
<dbReference type="Gene3D" id="1.20.1050.10">
    <property type="match status" value="1"/>
</dbReference>
<keyword evidence="6" id="KW-0820">tRNA-binding</keyword>
<keyword evidence="9 15" id="KW-0067">ATP-binding</keyword>
<dbReference type="PANTHER" id="PTHR45765">
    <property type="entry name" value="METHIONINE--TRNA LIGASE"/>
    <property type="match status" value="1"/>
</dbReference>
<evidence type="ECO:0000256" key="14">
    <source>
        <dbReference type="ARBA" id="ARBA00047364"/>
    </source>
</evidence>
<dbReference type="InterPro" id="IPR041598">
    <property type="entry name" value="MARS_N"/>
</dbReference>
<evidence type="ECO:0000256" key="1">
    <source>
        <dbReference type="ARBA" id="ARBA00004496"/>
    </source>
</evidence>
<evidence type="ECO:0000256" key="8">
    <source>
        <dbReference type="ARBA" id="ARBA00022741"/>
    </source>
</evidence>
<keyword evidence="21" id="KW-1185">Reference proteome</keyword>
<dbReference type="InterPro" id="IPR010987">
    <property type="entry name" value="Glutathione-S-Trfase_C-like"/>
</dbReference>
<dbReference type="GO" id="GO:0017101">
    <property type="term" value="C:aminoacyl-tRNA synthetase multienzyme complex"/>
    <property type="evidence" value="ECO:0000318"/>
    <property type="project" value="GO_Central"/>
</dbReference>
<dbReference type="GeneID" id="115918282"/>
<dbReference type="GO" id="GO:0005829">
    <property type="term" value="C:cytosol"/>
    <property type="evidence" value="ECO:0000318"/>
    <property type="project" value="GO_Central"/>
</dbReference>
<feature type="domain" description="GST N-terminal" evidence="17">
    <location>
        <begin position="1"/>
        <end position="75"/>
    </location>
</feature>
<feature type="domain" description="WHEP-TRS" evidence="19">
    <location>
        <begin position="859"/>
        <end position="915"/>
    </location>
</feature>
<dbReference type="Gene3D" id="1.10.287.10">
    <property type="entry name" value="S15/NS1, RNA-binding"/>
    <property type="match status" value="1"/>
</dbReference>
<dbReference type="InterPro" id="IPR009068">
    <property type="entry name" value="uS15_NS1_RNA-bd_sf"/>
</dbReference>
<evidence type="ECO:0000256" key="10">
    <source>
        <dbReference type="ARBA" id="ARBA00022884"/>
    </source>
</evidence>
<feature type="compositionally biased region" description="Basic residues" evidence="16">
    <location>
        <begin position="915"/>
        <end position="926"/>
    </location>
</feature>
<dbReference type="InterPro" id="IPR014729">
    <property type="entry name" value="Rossmann-like_a/b/a_fold"/>
</dbReference>
<name>A0A7M7MXZ0_STRPU</name>
<evidence type="ECO:0000256" key="6">
    <source>
        <dbReference type="ARBA" id="ARBA00022555"/>
    </source>
</evidence>
<dbReference type="Gene3D" id="3.40.50.620">
    <property type="entry name" value="HUPs"/>
    <property type="match status" value="1"/>
</dbReference>
<dbReference type="InterPro" id="IPR041872">
    <property type="entry name" value="Anticodon_Met"/>
</dbReference>
<keyword evidence="7 15" id="KW-0436">Ligase</keyword>
<dbReference type="PROSITE" id="PS51185">
    <property type="entry name" value="WHEP_TRS_2"/>
    <property type="match status" value="1"/>
</dbReference>
<evidence type="ECO:0000313" key="21">
    <source>
        <dbReference type="Proteomes" id="UP000007110"/>
    </source>
</evidence>
<dbReference type="PROSITE" id="PS50405">
    <property type="entry name" value="GST_CTER"/>
    <property type="match status" value="1"/>
</dbReference>
<dbReference type="InterPro" id="IPR000738">
    <property type="entry name" value="WHEP-TRS_dom"/>
</dbReference>
<dbReference type="InterPro" id="IPR023458">
    <property type="entry name" value="Met-tRNA_ligase_1"/>
</dbReference>
<dbReference type="NCBIfam" id="TIGR00398">
    <property type="entry name" value="metG"/>
    <property type="match status" value="1"/>
</dbReference>
<accession>A0A7M7MXZ0</accession>
<dbReference type="Proteomes" id="UP000007110">
    <property type="component" value="Unassembled WGS sequence"/>
</dbReference>
<feature type="region of interest" description="Disordered" evidence="16">
    <location>
        <begin position="902"/>
        <end position="926"/>
    </location>
</feature>
<sequence>MKIYSDPGNQHTLKAVVAAALANLKLEIQFTSITDSKVPYLKRGKLPVLEISPNEYIFSANNICRYILSNGSEQTWELKVEEWVEWESTHLQALLAPYLTAVFGGGKKNAEPFKLPFCKLNDVLANKQYLVGTSLTAADIVVWCALYPAITDNPSLCADYKHLQCWFQGLASQESFQKGVATVTSGKGASAFKEAILSQHVKVPLSDAGRERGQQAAISQASDGQDESKKDIPPEEVAAAKAAFTRGRKSLPKLTKRVHPVLPQSSGKNILITSALPYVNNVPHLGTIIGCVLSGDVFSRFCRLRNYNTLYICGTDEYGTATETKALEEGLTPQQICDKYHALHRDIYKWFNIDFDHFGRTTTQKQTEIAQDIFHRLHAAGHILEDTVEQLQCQKCNRFLADRFVEGICPLCSYEDARGDQCDKCGKLINATDLKKPRCKVCSNTPVIKTSRHLFLDLPKLAPALEVFLQKSTSEGNWSANAKLITNSWVRDGLKPRCITRDLKWGTPVPLKGYTDKVFYVWYDAPIGYPSITANYTDQWEKWWKNPQQVQLYNFMAKDNVPFHSVIFPSCLIGANDNYTMVNHLIATEYLNYEDTKFSKSRGIGVFGDNAQSTGIPADIWRFYLLYIRPETQDSAFSWADFVWKNNSELLNNLGNFINRGLTFLENSFDGVIPEIRLESEDERLIAEINRELKSYIALQEKVKIRDALKHILNISRLGNQHIQACKPWVLVKGNPQEKLRAGTVIGLAANISCLLSVILQPFMPETSATIQAQLQAPPECYVLVEEFVCYLDKGHKIGKPSPLFSKIEPAQAEEFKKRFAGKQQKVESAAKPSAAATPAPPTSNPPTSNQATPAGPQEIERLTAQVTAQGEKVRKVKGEKADKAVVDAEVKALLDLKRQLAIASGLDPDAASKSKGKSKKKGGKK</sequence>
<organism evidence="20 21">
    <name type="scientific">Strongylocentrotus purpuratus</name>
    <name type="common">Purple sea urchin</name>
    <dbReference type="NCBI Taxonomy" id="7668"/>
    <lineage>
        <taxon>Eukaryota</taxon>
        <taxon>Metazoa</taxon>
        <taxon>Echinodermata</taxon>
        <taxon>Eleutherozoa</taxon>
        <taxon>Echinozoa</taxon>
        <taxon>Echinoidea</taxon>
        <taxon>Euechinoidea</taxon>
        <taxon>Echinacea</taxon>
        <taxon>Camarodonta</taxon>
        <taxon>Echinidea</taxon>
        <taxon>Strongylocentrotidae</taxon>
        <taxon>Strongylocentrotus</taxon>
    </lineage>
</organism>
<dbReference type="FunFam" id="2.20.28.20:FF:000001">
    <property type="entry name" value="Methionine--tRNA ligase"/>
    <property type="match status" value="1"/>
</dbReference>
<dbReference type="SUPFAM" id="SSF47323">
    <property type="entry name" value="Anticodon-binding domain of a subclass of class I aminoacyl-tRNA synthetases"/>
    <property type="match status" value="1"/>
</dbReference>
<evidence type="ECO:0000259" key="19">
    <source>
        <dbReference type="PROSITE" id="PS51185"/>
    </source>
</evidence>
<evidence type="ECO:0000256" key="4">
    <source>
        <dbReference type="ARBA" id="ARBA00018335"/>
    </source>
</evidence>
<dbReference type="InterPro" id="IPR001412">
    <property type="entry name" value="aa-tRNA-synth_I_CS"/>
</dbReference>
<evidence type="ECO:0000259" key="18">
    <source>
        <dbReference type="PROSITE" id="PS50405"/>
    </source>
</evidence>
<dbReference type="CDD" id="cd00939">
    <property type="entry name" value="MetRS_RNA"/>
    <property type="match status" value="1"/>
</dbReference>
<dbReference type="GO" id="GO:0004825">
    <property type="term" value="F:methionine-tRNA ligase activity"/>
    <property type="evidence" value="ECO:0000318"/>
    <property type="project" value="GO_Central"/>
</dbReference>
<dbReference type="GO" id="GO:0005524">
    <property type="term" value="F:ATP binding"/>
    <property type="evidence" value="ECO:0007669"/>
    <property type="project" value="UniProtKB-KW"/>
</dbReference>
<dbReference type="Pfam" id="PF09334">
    <property type="entry name" value="tRNA-synt_1g"/>
    <property type="match status" value="1"/>
</dbReference>
<evidence type="ECO:0000259" key="17">
    <source>
        <dbReference type="PROSITE" id="PS50404"/>
    </source>
</evidence>
<evidence type="ECO:0000256" key="15">
    <source>
        <dbReference type="RuleBase" id="RU363039"/>
    </source>
</evidence>
<evidence type="ECO:0000256" key="9">
    <source>
        <dbReference type="ARBA" id="ARBA00022840"/>
    </source>
</evidence>
<dbReference type="InterPro" id="IPR036282">
    <property type="entry name" value="Glutathione-S-Trfase_C_sf"/>
</dbReference>
<dbReference type="InterPro" id="IPR004045">
    <property type="entry name" value="Glutathione_S-Trfase_N"/>
</dbReference>
<keyword evidence="12 15" id="KW-0030">Aminoacyl-tRNA synthetase</keyword>
<dbReference type="CDD" id="cd00814">
    <property type="entry name" value="MetRS_core"/>
    <property type="match status" value="1"/>
</dbReference>
<dbReference type="PRINTS" id="PR01041">
    <property type="entry name" value="TRNASYNTHMET"/>
</dbReference>
<dbReference type="OrthoDB" id="5844513at2759"/>
<dbReference type="SMART" id="SM00991">
    <property type="entry name" value="WHEP-TRS"/>
    <property type="match status" value="1"/>
</dbReference>
<feature type="domain" description="GST C-terminal" evidence="18">
    <location>
        <begin position="73"/>
        <end position="205"/>
    </location>
</feature>
<evidence type="ECO:0000256" key="11">
    <source>
        <dbReference type="ARBA" id="ARBA00022917"/>
    </source>
</evidence>
<dbReference type="EnsemblMetazoa" id="XM_030972380">
    <property type="protein sequence ID" value="XP_030828240"/>
    <property type="gene ID" value="LOC115918282"/>
</dbReference>
<evidence type="ECO:0000256" key="12">
    <source>
        <dbReference type="ARBA" id="ARBA00023146"/>
    </source>
</evidence>
<evidence type="ECO:0000256" key="2">
    <source>
        <dbReference type="ARBA" id="ARBA00005594"/>
    </source>
</evidence>
<dbReference type="InParanoid" id="A0A7M7MXZ0"/>
<dbReference type="InterPro" id="IPR029038">
    <property type="entry name" value="MetRS_Zn"/>
</dbReference>
<evidence type="ECO:0000256" key="5">
    <source>
        <dbReference type="ARBA" id="ARBA00022490"/>
    </source>
</evidence>
<dbReference type="AlphaFoldDB" id="A0A7M7MXZ0"/>
<keyword evidence="8 15" id="KW-0547">Nucleotide-binding</keyword>
<dbReference type="Gene3D" id="1.10.730.10">
    <property type="entry name" value="Isoleucyl-tRNA Synthetase, Domain 1"/>
    <property type="match status" value="1"/>
</dbReference>
<dbReference type="SUPFAM" id="SSF57770">
    <property type="entry name" value="Methionyl-tRNA synthetase (MetRS), Zn-domain"/>
    <property type="match status" value="1"/>
</dbReference>
<dbReference type="FunFam" id="1.10.730.10:FF:000031">
    <property type="entry name" value="Putative Methionyl-tRNA synthetase"/>
    <property type="match status" value="1"/>
</dbReference>
<evidence type="ECO:0000256" key="16">
    <source>
        <dbReference type="SAM" id="MobiDB-lite"/>
    </source>
</evidence>
<dbReference type="Gene3D" id="3.40.30.10">
    <property type="entry name" value="Glutaredoxin"/>
    <property type="match status" value="1"/>
</dbReference>